<feature type="transmembrane region" description="Helical" evidence="1">
    <location>
        <begin position="76"/>
        <end position="93"/>
    </location>
</feature>
<keyword evidence="3" id="KW-1185">Reference proteome</keyword>
<evidence type="ECO:0008006" key="4">
    <source>
        <dbReference type="Google" id="ProtNLM"/>
    </source>
</evidence>
<accession>A0ABZ2Z267</accession>
<keyword evidence="1" id="KW-0812">Transmembrane</keyword>
<sequence length="177" mass="20184">MKRNTRLAISLLLIAGGSLIWYLYGYRQRLLYDVAALLMIAGGWLLLGFLCFGSLWQRGDSRFQPDRRNWLRGRKLLLVGGIAVLIGGNAIWADKASDRLAASWLRGPLQRATATVLEVRLLQGSEQYFYETRVRYRAGAREMREIFTSSRHYNPGDSLSVFYAAAHPEVFRVEGQR</sequence>
<evidence type="ECO:0000313" key="3">
    <source>
        <dbReference type="Proteomes" id="UP001449657"/>
    </source>
</evidence>
<dbReference type="EMBL" id="CP150096">
    <property type="protein sequence ID" value="WZN46015.1"/>
    <property type="molecule type" value="Genomic_DNA"/>
</dbReference>
<keyword evidence="1" id="KW-0472">Membrane</keyword>
<dbReference type="RefSeq" id="WP_341840756.1">
    <property type="nucleotide sequence ID" value="NZ_CP149792.1"/>
</dbReference>
<name>A0ABZ2Z267_9BACT</name>
<gene>
    <name evidence="2" type="ORF">WJU22_24245</name>
</gene>
<keyword evidence="1" id="KW-1133">Transmembrane helix</keyword>
<evidence type="ECO:0000313" key="2">
    <source>
        <dbReference type="EMBL" id="WZN46015.1"/>
    </source>
</evidence>
<dbReference type="Proteomes" id="UP001449657">
    <property type="component" value="Chromosome"/>
</dbReference>
<organism evidence="2 3">
    <name type="scientific">Chitinophaga caseinilytica</name>
    <dbReference type="NCBI Taxonomy" id="2267521"/>
    <lineage>
        <taxon>Bacteria</taxon>
        <taxon>Pseudomonadati</taxon>
        <taxon>Bacteroidota</taxon>
        <taxon>Chitinophagia</taxon>
        <taxon>Chitinophagales</taxon>
        <taxon>Chitinophagaceae</taxon>
        <taxon>Chitinophaga</taxon>
    </lineage>
</organism>
<evidence type="ECO:0000256" key="1">
    <source>
        <dbReference type="SAM" id="Phobius"/>
    </source>
</evidence>
<protein>
    <recommendedName>
        <fullName evidence="4">DUF3592 domain-containing protein</fullName>
    </recommendedName>
</protein>
<feature type="transmembrane region" description="Helical" evidence="1">
    <location>
        <begin position="7"/>
        <end position="24"/>
    </location>
</feature>
<reference evidence="2 3" key="1">
    <citation type="submission" date="2024-03" db="EMBL/GenBank/DDBJ databases">
        <title>Chitinophaga caseinilytica sp. nov., a casein hydrolysing bacterium isolated from forest soil.</title>
        <authorList>
            <person name="Lee D.S."/>
            <person name="Han D.M."/>
            <person name="Baek J.H."/>
            <person name="Choi D.G."/>
            <person name="Jeon J.H."/>
            <person name="Jeon C.O."/>
        </authorList>
    </citation>
    <scope>NUCLEOTIDE SEQUENCE [LARGE SCALE GENOMIC DNA]</scope>
    <source>
        <strain evidence="2 3">KACC 19118</strain>
    </source>
</reference>
<feature type="transmembrane region" description="Helical" evidence="1">
    <location>
        <begin position="30"/>
        <end position="55"/>
    </location>
</feature>
<proteinExistence type="predicted"/>